<organism evidence="2">
    <name type="scientific">Thermorudis sp</name>
    <dbReference type="NCBI Taxonomy" id="1969470"/>
    <lineage>
        <taxon>Bacteria</taxon>
        <taxon>Pseudomonadati</taxon>
        <taxon>Thermomicrobiota</taxon>
        <taxon>Thermomicrobia</taxon>
        <taxon>Thermomicrobia incertae sedis</taxon>
        <taxon>Thermorudis</taxon>
    </lineage>
</organism>
<dbReference type="PANTHER" id="PTHR36443">
    <property type="entry name" value="BSR5223 PROTEIN"/>
    <property type="match status" value="1"/>
</dbReference>
<evidence type="ECO:0000313" key="2">
    <source>
        <dbReference type="EMBL" id="HEX71446.1"/>
    </source>
</evidence>
<dbReference type="InterPro" id="IPR021320">
    <property type="entry name" value="DUF2905"/>
</dbReference>
<sequence length="74" mass="8119">MSGIDTLAKAIIALGVVLVVVGLLLLLAGRVPYLGRLPGDIIYRRDNVTIYIPLATMLLLSILLTIVLNLFFRR</sequence>
<reference evidence="2" key="1">
    <citation type="journal article" date="2020" name="mSystems">
        <title>Genome- and Community-Level Interaction Insights into Carbon Utilization and Element Cycling Functions of Hydrothermarchaeota in Hydrothermal Sediment.</title>
        <authorList>
            <person name="Zhou Z."/>
            <person name="Liu Y."/>
            <person name="Xu W."/>
            <person name="Pan J."/>
            <person name="Luo Z.H."/>
            <person name="Li M."/>
        </authorList>
    </citation>
    <scope>NUCLEOTIDE SEQUENCE [LARGE SCALE GENOMIC DNA]</scope>
    <source>
        <strain evidence="2">SpSt-192</strain>
    </source>
</reference>
<dbReference type="Pfam" id="PF11146">
    <property type="entry name" value="DUF2905"/>
    <property type="match status" value="1"/>
</dbReference>
<keyword evidence="1" id="KW-0812">Transmembrane</keyword>
<evidence type="ECO:0000256" key="1">
    <source>
        <dbReference type="SAM" id="Phobius"/>
    </source>
</evidence>
<dbReference type="EMBL" id="DSID01000715">
    <property type="protein sequence ID" value="HEX71446.1"/>
    <property type="molecule type" value="Genomic_DNA"/>
</dbReference>
<accession>A0A7C2WIC5</accession>
<gene>
    <name evidence="2" type="ORF">ENP13_09445</name>
</gene>
<protein>
    <submittedName>
        <fullName evidence="2">DUF2905 domain-containing protein</fullName>
    </submittedName>
</protein>
<keyword evidence="1" id="KW-1133">Transmembrane helix</keyword>
<feature type="transmembrane region" description="Helical" evidence="1">
    <location>
        <begin position="48"/>
        <end position="72"/>
    </location>
</feature>
<comment type="caution">
    <text evidence="2">The sequence shown here is derived from an EMBL/GenBank/DDBJ whole genome shotgun (WGS) entry which is preliminary data.</text>
</comment>
<keyword evidence="1" id="KW-0472">Membrane</keyword>
<name>A0A7C2WIC5_9BACT</name>
<dbReference type="PANTHER" id="PTHR36443:SF1">
    <property type="entry name" value="BSR5223 PROTEIN"/>
    <property type="match status" value="1"/>
</dbReference>
<feature type="transmembrane region" description="Helical" evidence="1">
    <location>
        <begin position="7"/>
        <end position="28"/>
    </location>
</feature>
<dbReference type="AlphaFoldDB" id="A0A7C2WIC5"/>
<proteinExistence type="predicted"/>